<keyword evidence="2" id="KW-1185">Reference proteome</keyword>
<name>A0A1Y0C4Q3_9MYCO</name>
<organism evidence="1 2">
    <name type="scientific">Mycobacterium dioxanotrophicus</name>
    <dbReference type="NCBI Taxonomy" id="482462"/>
    <lineage>
        <taxon>Bacteria</taxon>
        <taxon>Bacillati</taxon>
        <taxon>Actinomycetota</taxon>
        <taxon>Actinomycetes</taxon>
        <taxon>Mycobacteriales</taxon>
        <taxon>Mycobacteriaceae</taxon>
        <taxon>Mycobacterium</taxon>
    </lineage>
</organism>
<dbReference type="EMBL" id="CP020809">
    <property type="protein sequence ID" value="ART70065.1"/>
    <property type="molecule type" value="Genomic_DNA"/>
</dbReference>
<evidence type="ECO:0000313" key="2">
    <source>
        <dbReference type="Proteomes" id="UP000195331"/>
    </source>
</evidence>
<evidence type="ECO:0000313" key="1">
    <source>
        <dbReference type="EMBL" id="ART70065.1"/>
    </source>
</evidence>
<sequence>MRFIDAHVDDCGIDGVETRGEGASFLRCNRTQSDIAVLMLRAQSISYRRREVRTAALRFTK</sequence>
<dbReference type="AlphaFoldDB" id="A0A1Y0C4Q3"/>
<protein>
    <submittedName>
        <fullName evidence="1">Uncharacterized protein</fullName>
    </submittedName>
</protein>
<dbReference type="KEGG" id="mdx:BTO20_17115"/>
<gene>
    <name evidence="1" type="ORF">BTO20_17115</name>
</gene>
<dbReference type="Proteomes" id="UP000195331">
    <property type="component" value="Chromosome"/>
</dbReference>
<proteinExistence type="predicted"/>
<accession>A0A1Y0C4Q3</accession>
<reference evidence="1 2" key="1">
    <citation type="submission" date="2017-04" db="EMBL/GenBank/DDBJ databases">
        <title>Whole Genome Sequence of 1,4-Dioxane Degrading Bacterium Mycobacterium dioxanotrophicus PH-06.</title>
        <authorList>
            <person name="He Y."/>
        </authorList>
    </citation>
    <scope>NUCLEOTIDE SEQUENCE [LARGE SCALE GENOMIC DNA]</scope>
    <source>
        <strain evidence="1 2">PH-06</strain>
    </source>
</reference>